<reference evidence="10 11" key="1">
    <citation type="journal article" date="2010" name="Proc. Natl. Acad. Sci. U.S.A.">
        <title>Nitrosopumilus maritimus genome reveals unique mechanisms for nitrification and autotrophy in globally distributed marine crenarchaea.</title>
        <authorList>
            <person name="Walker C.B."/>
            <person name="de la Torre J.R."/>
            <person name="Klotz M.G."/>
            <person name="Urakawa H."/>
            <person name="Pinel N."/>
            <person name="Arp D.J."/>
            <person name="Brochier-Armanet C."/>
            <person name="Chain P.S."/>
            <person name="Chan P.P."/>
            <person name="Gollabgir A."/>
            <person name="Hemp J."/>
            <person name="Hugler M."/>
            <person name="Karr E.A."/>
            <person name="Konneke M."/>
            <person name="Shin M."/>
            <person name="Lawton T.J."/>
            <person name="Lowe T."/>
            <person name="Martens-Habbena W."/>
            <person name="Sayavedra-Soto L.A."/>
            <person name="Lang D."/>
            <person name="Sievert S.M."/>
            <person name="Rosenzweig A.C."/>
            <person name="Manning G."/>
            <person name="Stahl D.A."/>
        </authorList>
    </citation>
    <scope>NUCLEOTIDE SEQUENCE [LARGE SCALE GENOMIC DNA]</scope>
    <source>
        <strain evidence="10 11">SCM1</strain>
    </source>
</reference>
<keyword evidence="6" id="KW-0175">Coiled coil</keyword>
<dbReference type="GO" id="GO:0003677">
    <property type="term" value="F:DNA binding"/>
    <property type="evidence" value="ECO:0007669"/>
    <property type="project" value="UniProtKB-KW"/>
</dbReference>
<dbReference type="InterPro" id="IPR050953">
    <property type="entry name" value="N4_N6_ade-DNA_methylase"/>
</dbReference>
<evidence type="ECO:0000256" key="3">
    <source>
        <dbReference type="ARBA" id="ARBA00022679"/>
    </source>
</evidence>
<evidence type="ECO:0000259" key="9">
    <source>
        <dbReference type="Pfam" id="PF13588"/>
    </source>
</evidence>
<keyword evidence="11" id="KW-1185">Reference proteome</keyword>
<keyword evidence="3" id="KW-0808">Transferase</keyword>
<keyword evidence="4" id="KW-0680">Restriction system</keyword>
<dbReference type="EnsemblBacteria" id="ABX12506">
    <property type="protein sequence ID" value="ABX12506"/>
    <property type="gene ID" value="Nmar_0610"/>
</dbReference>
<dbReference type="CDD" id="cd02440">
    <property type="entry name" value="AdoMet_MTases"/>
    <property type="match status" value="1"/>
</dbReference>
<dbReference type="GO" id="GO:0008170">
    <property type="term" value="F:N-methyltransferase activity"/>
    <property type="evidence" value="ECO:0007669"/>
    <property type="project" value="InterPro"/>
</dbReference>
<accession>A9A377</accession>
<dbReference type="AlphaFoldDB" id="A9A377"/>
<dbReference type="Gene3D" id="3.90.220.20">
    <property type="entry name" value="DNA methylase specificity domains"/>
    <property type="match status" value="1"/>
</dbReference>
<dbReference type="GO" id="GO:0032259">
    <property type="term" value="P:methylation"/>
    <property type="evidence" value="ECO:0007669"/>
    <property type="project" value="UniProtKB-KW"/>
</dbReference>
<dbReference type="PANTHER" id="PTHR33841">
    <property type="entry name" value="DNA METHYLTRANSFERASE YEEA-RELATED"/>
    <property type="match status" value="1"/>
</dbReference>
<feature type="coiled-coil region" evidence="6">
    <location>
        <begin position="693"/>
        <end position="727"/>
    </location>
</feature>
<feature type="domain" description="Type I restriction enzyme R protein N-terminal" evidence="9">
    <location>
        <begin position="9"/>
        <end position="118"/>
    </location>
</feature>
<dbReference type="InterPro" id="IPR000055">
    <property type="entry name" value="Restrct_endonuc_typeI_TRD"/>
</dbReference>
<dbReference type="HOGENOM" id="CLU_379312_0_0_2"/>
<evidence type="ECO:0000256" key="2">
    <source>
        <dbReference type="ARBA" id="ARBA00022603"/>
    </source>
</evidence>
<dbReference type="RefSeq" id="WP_012214993.1">
    <property type="nucleotide sequence ID" value="NC_010085.1"/>
</dbReference>
<dbReference type="PRINTS" id="PR00507">
    <property type="entry name" value="N12N6MTFRASE"/>
</dbReference>
<organism evidence="10 11">
    <name type="scientific">Nitrosopumilus maritimus (strain SCM1)</name>
    <dbReference type="NCBI Taxonomy" id="436308"/>
    <lineage>
        <taxon>Archaea</taxon>
        <taxon>Nitrososphaerota</taxon>
        <taxon>Nitrososphaeria</taxon>
        <taxon>Nitrosopumilales</taxon>
        <taxon>Nitrosopumilaceae</taxon>
        <taxon>Nitrosopumilus</taxon>
    </lineage>
</organism>
<evidence type="ECO:0000256" key="5">
    <source>
        <dbReference type="ARBA" id="ARBA00023125"/>
    </source>
</evidence>
<evidence type="ECO:0000259" key="8">
    <source>
        <dbReference type="Pfam" id="PF02384"/>
    </source>
</evidence>
<dbReference type="Pfam" id="PF13588">
    <property type="entry name" value="HSDR_N_2"/>
    <property type="match status" value="1"/>
</dbReference>
<dbReference type="EMBL" id="CP000866">
    <property type="protein sequence ID" value="ABX12506.1"/>
    <property type="molecule type" value="Genomic_DNA"/>
</dbReference>
<dbReference type="STRING" id="436308.Nmar_0610"/>
<evidence type="ECO:0000256" key="4">
    <source>
        <dbReference type="ARBA" id="ARBA00022747"/>
    </source>
</evidence>
<dbReference type="Proteomes" id="UP000000792">
    <property type="component" value="Chromosome"/>
</dbReference>
<feature type="domain" description="Type I restriction modification DNA specificity" evidence="7">
    <location>
        <begin position="544"/>
        <end position="709"/>
    </location>
</feature>
<protein>
    <submittedName>
        <fullName evidence="10">Restriction modification system DNA specificity domain</fullName>
    </submittedName>
</protein>
<dbReference type="InParanoid" id="A9A377"/>
<dbReference type="KEGG" id="nmr:Nmar_0610"/>
<dbReference type="REBASE" id="16742">
    <property type="entry name" value="M.NmaSCMORF610P"/>
</dbReference>
<dbReference type="eggNOG" id="arCOG02626">
    <property type="taxonomic scope" value="Archaea"/>
</dbReference>
<evidence type="ECO:0000256" key="6">
    <source>
        <dbReference type="SAM" id="Coils"/>
    </source>
</evidence>
<dbReference type="OrthoDB" id="45790at2157"/>
<evidence type="ECO:0000256" key="1">
    <source>
        <dbReference type="ARBA" id="ARBA00010923"/>
    </source>
</evidence>
<dbReference type="Pfam" id="PF02384">
    <property type="entry name" value="N6_Mtase"/>
    <property type="match status" value="1"/>
</dbReference>
<evidence type="ECO:0000259" key="7">
    <source>
        <dbReference type="Pfam" id="PF01420"/>
    </source>
</evidence>
<evidence type="ECO:0000313" key="10">
    <source>
        <dbReference type="EMBL" id="ABX12506.1"/>
    </source>
</evidence>
<name>A9A377_NITMS</name>
<comment type="similarity">
    <text evidence="1">Belongs to the type-I restriction system S methylase family.</text>
</comment>
<dbReference type="InterPro" id="IPR029464">
    <property type="entry name" value="HSDR_N"/>
</dbReference>
<sequence>MGSIHQQTESEIRKKYISKLSIEYGFDEKNIRLDVPVQLGLKRFIADAIIYQDDRPFVLVEIKTDLTLNFEQAKNTLEQMSSVLGNNFVILTNGYYDICYEIEKSSKQIKFNEIPDIPALSKDKRTKKNPPQLELNEPEPFFYGIFESLQNDPRLLHVTEKEIVDDLHKIIGAKIFDEKNSGTSLFFARKNDSYLKIVSRLEELLHQINSKENNFIFDLDFKLPHDLISKIVFKLQKYSLTKSQLKNMPLGFSQGILSKSTGAYLTPDAISEFMSHLFKINSKMKVLDLACGSGAFLVNAGKFGASVVGVDANRQIANIAKINCYLNGIKNASVICADSLGPLENLAKMSSGNIQTNSFDLVLTHPPFGLRLTKDYANFSMLTISGNRFMESLFIERSWELLKEGGKLIIILPEGITSNKSTRKIREFITTNFKVLGIISLPDYAFFPYSSIKTTILVLEKLGPKIISNSYMIFTAYAKNLGYDKQGILAKESDFSKILEDFNKFLQTNKGSKFDQNLNSDLRLDENYFQNTSDLGNQTNMCMLKDIADITIGVKNSKLKKDTKYLLVKGQQIKDFEVDLSNASEVGVEFSIEKYLLQKGDIAITRSGTVGNVGLCNKDANVIFSDNIIRIRINSDKIISQYLASFLYSELGQRQIRQCTTGSTIRGISLSNLEKIQIPLISISKQHKIANDLKKILDAKSELNHLIKNLENSKTSLSKNVEKTIEELLN</sequence>
<dbReference type="GeneID" id="5774659"/>
<dbReference type="InterPro" id="IPR029063">
    <property type="entry name" value="SAM-dependent_MTases_sf"/>
</dbReference>
<dbReference type="InterPro" id="IPR003356">
    <property type="entry name" value="DNA_methylase_A-5"/>
</dbReference>
<evidence type="ECO:0000313" key="11">
    <source>
        <dbReference type="Proteomes" id="UP000000792"/>
    </source>
</evidence>
<dbReference type="SUPFAM" id="SSF53335">
    <property type="entry name" value="S-adenosyl-L-methionine-dependent methyltransferases"/>
    <property type="match status" value="1"/>
</dbReference>
<dbReference type="PANTHER" id="PTHR33841:SF4">
    <property type="entry name" value="RESTRICTION MODIFICATION SYSTEM DNA SPECIFICITY DOMAIN"/>
    <property type="match status" value="1"/>
</dbReference>
<dbReference type="Gene3D" id="3.40.50.150">
    <property type="entry name" value="Vaccinia Virus protein VP39"/>
    <property type="match status" value="1"/>
</dbReference>
<proteinExistence type="inferred from homology"/>
<keyword evidence="5" id="KW-0238">DNA-binding</keyword>
<dbReference type="Pfam" id="PF01420">
    <property type="entry name" value="Methylase_S"/>
    <property type="match status" value="1"/>
</dbReference>
<dbReference type="SUPFAM" id="SSF116734">
    <property type="entry name" value="DNA methylase specificity domain"/>
    <property type="match status" value="1"/>
</dbReference>
<dbReference type="InterPro" id="IPR044946">
    <property type="entry name" value="Restrct_endonuc_typeI_TRD_sf"/>
</dbReference>
<keyword evidence="2" id="KW-0489">Methyltransferase</keyword>
<gene>
    <name evidence="10" type="ordered locus">Nmar_0610</name>
</gene>
<dbReference type="eggNOG" id="arCOG02632">
    <property type="taxonomic scope" value="Archaea"/>
</dbReference>
<feature type="domain" description="DNA methylase adenine-specific" evidence="8">
    <location>
        <begin position="258"/>
        <end position="512"/>
    </location>
</feature>
<dbReference type="GO" id="GO:0009307">
    <property type="term" value="P:DNA restriction-modification system"/>
    <property type="evidence" value="ECO:0007669"/>
    <property type="project" value="UniProtKB-KW"/>
</dbReference>